<protein>
    <recommendedName>
        <fullName evidence="1">VWFD domain-containing protein</fullName>
    </recommendedName>
</protein>
<keyword evidence="3" id="KW-1185">Reference proteome</keyword>
<proteinExistence type="predicted"/>
<evidence type="ECO:0000259" key="1">
    <source>
        <dbReference type="PROSITE" id="PS51233"/>
    </source>
</evidence>
<feature type="domain" description="VWFD" evidence="1">
    <location>
        <begin position="187"/>
        <end position="335"/>
    </location>
</feature>
<dbReference type="Pfam" id="PF00094">
    <property type="entry name" value="VWD"/>
    <property type="match status" value="1"/>
</dbReference>
<evidence type="ECO:0000313" key="3">
    <source>
        <dbReference type="Proteomes" id="UP001187531"/>
    </source>
</evidence>
<evidence type="ECO:0000313" key="2">
    <source>
        <dbReference type="EMBL" id="KAK2701716.1"/>
    </source>
</evidence>
<dbReference type="SMART" id="SM00216">
    <property type="entry name" value="VWD"/>
    <property type="match status" value="1"/>
</dbReference>
<reference evidence="2" key="1">
    <citation type="submission" date="2023-07" db="EMBL/GenBank/DDBJ databases">
        <title>Chromosome-level genome assembly of Artemia franciscana.</title>
        <authorList>
            <person name="Jo E."/>
        </authorList>
    </citation>
    <scope>NUCLEOTIDE SEQUENCE</scope>
    <source>
        <tissue evidence="2">Whole body</tissue>
    </source>
</reference>
<accession>A0AA88HA16</accession>
<feature type="non-terminal residue" evidence="2">
    <location>
        <position position="1"/>
    </location>
</feature>
<comment type="caution">
    <text evidence="2">The sequence shown here is derived from an EMBL/GenBank/DDBJ whole genome shotgun (WGS) entry which is preliminary data.</text>
</comment>
<organism evidence="2 3">
    <name type="scientific">Artemia franciscana</name>
    <name type="common">Brine shrimp</name>
    <name type="synonym">Artemia sanfranciscana</name>
    <dbReference type="NCBI Taxonomy" id="6661"/>
    <lineage>
        <taxon>Eukaryota</taxon>
        <taxon>Metazoa</taxon>
        <taxon>Ecdysozoa</taxon>
        <taxon>Arthropoda</taxon>
        <taxon>Crustacea</taxon>
        <taxon>Branchiopoda</taxon>
        <taxon>Anostraca</taxon>
        <taxon>Artemiidae</taxon>
        <taxon>Artemia</taxon>
    </lineage>
</organism>
<dbReference type="EMBL" id="JAVRJZ010002188">
    <property type="protein sequence ID" value="KAK2701716.1"/>
    <property type="molecule type" value="Genomic_DNA"/>
</dbReference>
<dbReference type="PROSITE" id="PS51233">
    <property type="entry name" value="VWFD"/>
    <property type="match status" value="1"/>
</dbReference>
<name>A0AA88HA16_ARTSF</name>
<dbReference type="PANTHER" id="PTHR37860:SF1">
    <property type="match status" value="1"/>
</dbReference>
<dbReference type="AlphaFoldDB" id="A0AA88HA16"/>
<dbReference type="InterPro" id="IPR001846">
    <property type="entry name" value="VWF_type-D"/>
</dbReference>
<gene>
    <name evidence="2" type="ORF">QYM36_019643</name>
</gene>
<sequence length="335" mass="38153">MESHPNLSNTESERFKELTGKYQPYVRAAVQLIKGQYDLAKQVPPVAYFSTLIDRLFIEVDNVYSVLELKEELKESLRNFLRNVDNFMLALSDEMKGAAGDISLNNMMVSALHKGKFEASLRLPMEWKTLKDLPDFKTLPVYKKAHLTTNQLLDYIDFSDHQFHFLDQVARFRPDIAWKNVVPPFGSHAMIAGNQHYMTFDRKYFEFAGECSYLLVNDFADGNFSVVVNYEGSSGKFTKKSLSVISNGHHLEITSSKVVVDGKRVELPYEEGNISIYLDGHRITLKSSSGTKVECNLYRDTCTVHITGWSFGKTAGLFGIYNYEASDDLTMPNRE</sequence>
<dbReference type="Proteomes" id="UP001187531">
    <property type="component" value="Unassembled WGS sequence"/>
</dbReference>
<dbReference type="PANTHER" id="PTHR37860">
    <property type="entry name" value="AGAP008810-PA"/>
    <property type="match status" value="1"/>
</dbReference>